<dbReference type="EMBL" id="JAEUAW010000012">
    <property type="protein sequence ID" value="MBW9094941.1"/>
    <property type="molecule type" value="Genomic_DNA"/>
</dbReference>
<accession>A0ABS7HPQ2</accession>
<proteinExistence type="predicted"/>
<evidence type="ECO:0000313" key="2">
    <source>
        <dbReference type="EMBL" id="MBW9094941.1"/>
    </source>
</evidence>
<gene>
    <name evidence="2" type="ORF">JNB62_14725</name>
</gene>
<dbReference type="Proteomes" id="UP001196843">
    <property type="component" value="Unassembled WGS sequence"/>
</dbReference>
<evidence type="ECO:0000256" key="1">
    <source>
        <dbReference type="SAM" id="MobiDB-lite"/>
    </source>
</evidence>
<dbReference type="InterPro" id="IPR025447">
    <property type="entry name" value="DUF4192"/>
</dbReference>
<keyword evidence="3" id="KW-1185">Reference proteome</keyword>
<evidence type="ECO:0000313" key="3">
    <source>
        <dbReference type="Proteomes" id="UP001196843"/>
    </source>
</evidence>
<protein>
    <submittedName>
        <fullName evidence="2">DUF4192 family protein</fullName>
    </submittedName>
</protein>
<name>A0ABS7HPQ2_9MICO</name>
<dbReference type="Pfam" id="PF13830">
    <property type="entry name" value="DUF4192"/>
    <property type="match status" value="1"/>
</dbReference>
<sequence length="403" mass="42047">MTPTIVKAADAAQFLSLVPRMLGYRPVRSLVLIPFRATRSLGAMRFDLPPDDESAERIASTVIGMVCRLPDADAIAAIAYTDASFAPEGMPHRALLDALASSADACGIGVRDLLCVAADAWASAFDPANPPGGRPLGELDGDEARLIGLPAPDGDQASGAELPDCAPEERDGVARALGELRRALAALSGSGATAPGEEPPAPPGAAARDLGPVPGPVTGEPDETGPGAERVDPRALATAARLDDLPELFEDALHRDPDALDAYEIAAIGWCLARPSLRDIALVQWSGNLAQGDEALTAQLRWESGEEYPPHLAMRMWGEGDAPSPARLDRALQLTRRVAASVPGDAQPGALAMCAWLAWALGRSTHAAAYADAACGIDPDHGLSQIVLSFVGAAHLPDWAFRR</sequence>
<feature type="region of interest" description="Disordered" evidence="1">
    <location>
        <begin position="126"/>
        <end position="166"/>
    </location>
</feature>
<comment type="caution">
    <text evidence="2">The sequence shown here is derived from an EMBL/GenBank/DDBJ whole genome shotgun (WGS) entry which is preliminary data.</text>
</comment>
<organism evidence="2 3">
    <name type="scientific">Microbacterium jejuense</name>
    <dbReference type="NCBI Taxonomy" id="1263637"/>
    <lineage>
        <taxon>Bacteria</taxon>
        <taxon>Bacillati</taxon>
        <taxon>Actinomycetota</taxon>
        <taxon>Actinomycetes</taxon>
        <taxon>Micrococcales</taxon>
        <taxon>Microbacteriaceae</taxon>
        <taxon>Microbacterium</taxon>
    </lineage>
</organism>
<reference evidence="2 3" key="1">
    <citation type="journal article" date="2021" name="MBio">
        <title>Poor Competitiveness of Bradyrhizobium in Pigeon Pea Root Colonization in Indian Soils.</title>
        <authorList>
            <person name="Chalasani D."/>
            <person name="Basu A."/>
            <person name="Pullabhotla S.V.S.R.N."/>
            <person name="Jorrin B."/>
            <person name="Neal A.L."/>
            <person name="Poole P.S."/>
            <person name="Podile A.R."/>
            <person name="Tkacz A."/>
        </authorList>
    </citation>
    <scope>NUCLEOTIDE SEQUENCE [LARGE SCALE GENOMIC DNA]</scope>
    <source>
        <strain evidence="2 3">HU14</strain>
    </source>
</reference>
<feature type="region of interest" description="Disordered" evidence="1">
    <location>
        <begin position="188"/>
        <end position="230"/>
    </location>
</feature>
<dbReference type="RefSeq" id="WP_220301649.1">
    <property type="nucleotide sequence ID" value="NZ_JAEUAW010000012.1"/>
</dbReference>